<name>A0A6N6M407_9FLAO</name>
<evidence type="ECO:0000313" key="1">
    <source>
        <dbReference type="EMBL" id="KAB1061826.1"/>
    </source>
</evidence>
<organism evidence="1 2">
    <name type="scientific">Salibacter halophilus</name>
    <dbReference type="NCBI Taxonomy" id="1803916"/>
    <lineage>
        <taxon>Bacteria</taxon>
        <taxon>Pseudomonadati</taxon>
        <taxon>Bacteroidota</taxon>
        <taxon>Flavobacteriia</taxon>
        <taxon>Flavobacteriales</taxon>
        <taxon>Salibacteraceae</taxon>
        <taxon>Salibacter</taxon>
    </lineage>
</organism>
<dbReference type="Proteomes" id="UP000435357">
    <property type="component" value="Unassembled WGS sequence"/>
</dbReference>
<accession>A0A6N6M407</accession>
<sequence>MKKRLALLPIFVLSIVLINACVLTFGGNQQPTGKKYHVIMQTEKENVSSLEKDYQHFFLTFERTLSTRNGIQLFSFYPGDQNPKEVAENFNKDVRIQSAHLDTPTQLR</sequence>
<comment type="caution">
    <text evidence="1">The sequence shown here is derived from an EMBL/GenBank/DDBJ whole genome shotgun (WGS) entry which is preliminary data.</text>
</comment>
<evidence type="ECO:0000313" key="2">
    <source>
        <dbReference type="Proteomes" id="UP000435357"/>
    </source>
</evidence>
<dbReference type="AlphaFoldDB" id="A0A6N6M407"/>
<reference evidence="1 2" key="1">
    <citation type="submission" date="2019-09" db="EMBL/GenBank/DDBJ databases">
        <title>Genomes of Cryomorphaceae.</title>
        <authorList>
            <person name="Bowman J.P."/>
        </authorList>
    </citation>
    <scope>NUCLEOTIDE SEQUENCE [LARGE SCALE GENOMIC DNA]</scope>
    <source>
        <strain evidence="1 2">KCTC 52047</strain>
    </source>
</reference>
<proteinExistence type="predicted"/>
<dbReference type="EMBL" id="WACR01000014">
    <property type="protein sequence ID" value="KAB1061826.1"/>
    <property type="molecule type" value="Genomic_DNA"/>
</dbReference>
<protein>
    <submittedName>
        <fullName evidence="1">Uncharacterized protein</fullName>
    </submittedName>
</protein>
<gene>
    <name evidence="1" type="ORF">F3059_13465</name>
</gene>
<dbReference type="RefSeq" id="WP_170265189.1">
    <property type="nucleotide sequence ID" value="NZ_WACR01000014.1"/>
</dbReference>
<keyword evidence="2" id="KW-1185">Reference proteome</keyword>